<reference evidence="5" key="1">
    <citation type="journal article" date="2019" name="IScience">
        <title>Narwhal Genome Reveals Long-Term Low Genetic Diversity despite Current Large Abundance Size.</title>
        <authorList>
            <person name="Westbury M.V."/>
            <person name="Petersen B."/>
            <person name="Garde E."/>
            <person name="Heide-Jorgensen M.P."/>
            <person name="Lorenzen E.D."/>
        </authorList>
    </citation>
    <scope>NUCLEOTIDE SEQUENCE [LARGE SCALE GENOMIC DNA]</scope>
</reference>
<dbReference type="PANTHER" id="PTHR21207:SF1">
    <property type="entry name" value="PACRG-LIKE PROTEIN"/>
    <property type="match status" value="1"/>
</dbReference>
<feature type="disulfide bond" evidence="1">
    <location>
        <begin position="76"/>
        <end position="85"/>
    </location>
</feature>
<evidence type="ECO:0000256" key="1">
    <source>
        <dbReference type="PROSITE-ProRule" id="PRU00076"/>
    </source>
</evidence>
<keyword evidence="1" id="KW-1015">Disulfide bond</keyword>
<feature type="compositionally biased region" description="Polar residues" evidence="2">
    <location>
        <begin position="249"/>
        <end position="267"/>
    </location>
</feature>
<dbReference type="Gene3D" id="1.25.10.10">
    <property type="entry name" value="Leucine-rich Repeat Variant"/>
    <property type="match status" value="1"/>
</dbReference>
<dbReference type="InterPro" id="IPR019399">
    <property type="entry name" value="Parkin_co-regulated_protein"/>
</dbReference>
<evidence type="ECO:0000313" key="5">
    <source>
        <dbReference type="Proteomes" id="UP000308365"/>
    </source>
</evidence>
<dbReference type="EMBL" id="RWIC01000316">
    <property type="protein sequence ID" value="TKC45615.1"/>
    <property type="molecule type" value="Genomic_DNA"/>
</dbReference>
<dbReference type="SUPFAM" id="SSF57196">
    <property type="entry name" value="EGF/Laminin"/>
    <property type="match status" value="1"/>
</dbReference>
<organism evidence="4 5">
    <name type="scientific">Monodon monoceros</name>
    <name type="common">Narwhal</name>
    <name type="synonym">Ceratodon monodon</name>
    <dbReference type="NCBI Taxonomy" id="40151"/>
    <lineage>
        <taxon>Eukaryota</taxon>
        <taxon>Metazoa</taxon>
        <taxon>Chordata</taxon>
        <taxon>Craniata</taxon>
        <taxon>Vertebrata</taxon>
        <taxon>Euteleostomi</taxon>
        <taxon>Mammalia</taxon>
        <taxon>Eutheria</taxon>
        <taxon>Laurasiatheria</taxon>
        <taxon>Artiodactyla</taxon>
        <taxon>Whippomorpha</taxon>
        <taxon>Cetacea</taxon>
        <taxon>Odontoceti</taxon>
        <taxon>Monodontidae</taxon>
        <taxon>Monodon</taxon>
    </lineage>
</organism>
<dbReference type="PROSITE" id="PS00022">
    <property type="entry name" value="EGF_1"/>
    <property type="match status" value="2"/>
</dbReference>
<feature type="disulfide bond" evidence="1">
    <location>
        <begin position="115"/>
        <end position="124"/>
    </location>
</feature>
<comment type="caution">
    <text evidence="4">The sequence shown here is derived from an EMBL/GenBank/DDBJ whole genome shotgun (WGS) entry which is preliminary data.</text>
</comment>
<dbReference type="Gene3D" id="2.10.25.10">
    <property type="entry name" value="Laminin"/>
    <property type="match status" value="2"/>
</dbReference>
<dbReference type="SUPFAM" id="SSF48371">
    <property type="entry name" value="ARM repeat"/>
    <property type="match status" value="1"/>
</dbReference>
<accession>A0A4U1F830</accession>
<comment type="caution">
    <text evidence="1">Lacks conserved residue(s) required for the propagation of feature annotation.</text>
</comment>
<dbReference type="Pfam" id="PF10274">
    <property type="entry name" value="ParcG"/>
    <property type="match status" value="1"/>
</dbReference>
<evidence type="ECO:0000313" key="4">
    <source>
        <dbReference type="EMBL" id="TKC45615.1"/>
    </source>
</evidence>
<sequence length="476" mass="52915">MPGKNNVAAALRQAPGQNGTSFHGCIRNLYINSELQDFRKVPMQTGILPGCEPCHKKVCAHGTCQPSTQSGFTCECQEGWTGPLCDQRTNDPCLGNKCVHGTCLPINAFSYSCKCLEGHGGVLCDEEEDLFNPCQAIKLRVKERFTKSRRTRRASDVTARRREIRECCETSFPGPQRPVAGPVAVGSAGAGQKPHVGWRLVYRPRRERGAVGTGLWSRDWRRSKREAMQKSECHRDVQLRNRVTDNCDQRTSSSAQIKQRTIVQQRKSSSSTSSPESARKLHPRPSDKLNPKTVNPFGEQSRAPSAFAAVYSKGGVPCRLVHGSVKHRLQWECPPEKLPFDPLLITLAEGLRETKHPYTFVSKEGFRELLLVTGALEKAVPLLPRLIPVLKAALVHLDDEVFERGLNALVQLSVVVGPSLNDHLKHLLTSLSRRLRDKKFKEPITTALQKLEQHGGSVSTKSDLFVILISDPISRM</sequence>
<feature type="domain" description="EGF-like" evidence="3">
    <location>
        <begin position="89"/>
        <end position="125"/>
    </location>
</feature>
<name>A0A4U1F830_MONMO</name>
<dbReference type="PANTHER" id="PTHR21207">
    <property type="entry name" value="PARKIN COREGULATED GENE PROTEIN PARK2 COREGULATED"/>
    <property type="match status" value="1"/>
</dbReference>
<proteinExistence type="predicted"/>
<feature type="disulfide bond" evidence="1">
    <location>
        <begin position="93"/>
        <end position="103"/>
    </location>
</feature>
<dbReference type="Proteomes" id="UP000308365">
    <property type="component" value="Unassembled WGS sequence"/>
</dbReference>
<dbReference type="AlphaFoldDB" id="A0A4U1F830"/>
<dbReference type="InterPro" id="IPR011989">
    <property type="entry name" value="ARM-like"/>
</dbReference>
<evidence type="ECO:0000256" key="2">
    <source>
        <dbReference type="SAM" id="MobiDB-lite"/>
    </source>
</evidence>
<dbReference type="PROSITE" id="PS01186">
    <property type="entry name" value="EGF_2"/>
    <property type="match status" value="1"/>
</dbReference>
<protein>
    <recommendedName>
        <fullName evidence="3">EGF-like domain-containing protein</fullName>
    </recommendedName>
</protein>
<dbReference type="SMART" id="SM00181">
    <property type="entry name" value="EGF"/>
    <property type="match status" value="2"/>
</dbReference>
<dbReference type="InterPro" id="IPR016024">
    <property type="entry name" value="ARM-type_fold"/>
</dbReference>
<keyword evidence="1" id="KW-0245">EGF-like domain</keyword>
<dbReference type="InterPro" id="IPR000742">
    <property type="entry name" value="EGF"/>
</dbReference>
<gene>
    <name evidence="4" type="ORF">EI555_013923</name>
</gene>
<dbReference type="FunFam" id="2.10.25.10:FF:000289">
    <property type="entry name" value="Slit guidance ligand 2"/>
    <property type="match status" value="1"/>
</dbReference>
<dbReference type="PROSITE" id="PS50026">
    <property type="entry name" value="EGF_3"/>
    <property type="match status" value="2"/>
</dbReference>
<feature type="region of interest" description="Disordered" evidence="2">
    <location>
        <begin position="244"/>
        <end position="298"/>
    </location>
</feature>
<evidence type="ECO:0000259" key="3">
    <source>
        <dbReference type="PROSITE" id="PS50026"/>
    </source>
</evidence>
<feature type="domain" description="EGF-like" evidence="3">
    <location>
        <begin position="55"/>
        <end position="86"/>
    </location>
</feature>